<accession>A0A0K1PX67</accession>
<protein>
    <submittedName>
        <fullName evidence="2">Uncharacterized protein</fullName>
    </submittedName>
</protein>
<proteinExistence type="predicted"/>
<feature type="compositionally biased region" description="Basic and acidic residues" evidence="1">
    <location>
        <begin position="1"/>
        <end position="17"/>
    </location>
</feature>
<dbReference type="Proteomes" id="UP000064967">
    <property type="component" value="Chromosome"/>
</dbReference>
<dbReference type="RefSeq" id="WP_146649144.1">
    <property type="nucleotide sequence ID" value="NZ_CP012333.1"/>
</dbReference>
<keyword evidence="3" id="KW-1185">Reference proteome</keyword>
<organism evidence="2 3">
    <name type="scientific">Labilithrix luteola</name>
    <dbReference type="NCBI Taxonomy" id="1391654"/>
    <lineage>
        <taxon>Bacteria</taxon>
        <taxon>Pseudomonadati</taxon>
        <taxon>Myxococcota</taxon>
        <taxon>Polyangia</taxon>
        <taxon>Polyangiales</taxon>
        <taxon>Labilitrichaceae</taxon>
        <taxon>Labilithrix</taxon>
    </lineage>
</organism>
<evidence type="ECO:0000256" key="1">
    <source>
        <dbReference type="SAM" id="MobiDB-lite"/>
    </source>
</evidence>
<dbReference type="AlphaFoldDB" id="A0A0K1PX67"/>
<name>A0A0K1PX67_9BACT</name>
<sequence length="305" mass="33664">MRVIKVDAESRMSEPKSGRGQPPVLDLSLYFLPEGLASLTPTRVLDDAERRTLNQIRAAGYVHLFDLFETALSVAVRERAHGDFQVAETLAPLLRLDVFDHHEFFRSFEVAFANAFPVTPVYVTRTDDLSQTFAHASPLALLVFALHLKLMTQQHYLACVRGDGQLEPHFVKLLKDHWTIECGTPSGRERRVTSESLLGIQHALAHALPGRLPAALRDYRLIVFACDDVLRSQAELDADVFSAARGRTLTDVERSTVVAVEAAAYRKIFLTIGIVNAAFVYSTRSLGPTAPAMLAGIVSALGQRT</sequence>
<dbReference type="OrthoDB" id="571340at2"/>
<gene>
    <name evidence="2" type="ORF">AKJ09_04782</name>
</gene>
<evidence type="ECO:0000313" key="2">
    <source>
        <dbReference type="EMBL" id="AKU98118.1"/>
    </source>
</evidence>
<dbReference type="KEGG" id="llu:AKJ09_04782"/>
<evidence type="ECO:0000313" key="3">
    <source>
        <dbReference type="Proteomes" id="UP000064967"/>
    </source>
</evidence>
<dbReference type="EMBL" id="CP012333">
    <property type="protein sequence ID" value="AKU98118.1"/>
    <property type="molecule type" value="Genomic_DNA"/>
</dbReference>
<reference evidence="2 3" key="1">
    <citation type="submission" date="2015-08" db="EMBL/GenBank/DDBJ databases">
        <authorList>
            <person name="Babu N.S."/>
            <person name="Beckwith C.J."/>
            <person name="Beseler K.G."/>
            <person name="Brison A."/>
            <person name="Carone J.V."/>
            <person name="Caskin T.P."/>
            <person name="Diamond M."/>
            <person name="Durham M.E."/>
            <person name="Foxe J.M."/>
            <person name="Go M."/>
            <person name="Henderson B.A."/>
            <person name="Jones I.B."/>
            <person name="McGettigan J.A."/>
            <person name="Micheletti S.J."/>
            <person name="Nasrallah M.E."/>
            <person name="Ortiz D."/>
            <person name="Piller C.R."/>
            <person name="Privatt S.R."/>
            <person name="Schneider S.L."/>
            <person name="Sharp S."/>
            <person name="Smith T.C."/>
            <person name="Stanton J.D."/>
            <person name="Ullery H.E."/>
            <person name="Wilson R.J."/>
            <person name="Serrano M.G."/>
            <person name="Buck G."/>
            <person name="Lee V."/>
            <person name="Wang Y."/>
            <person name="Carvalho R."/>
            <person name="Voegtly L."/>
            <person name="Shi R."/>
            <person name="Duckworth R."/>
            <person name="Johnson A."/>
            <person name="Loviza R."/>
            <person name="Walstead R."/>
            <person name="Shah Z."/>
            <person name="Kiflezghi M."/>
            <person name="Wade K."/>
            <person name="Ball S.L."/>
            <person name="Bradley K.W."/>
            <person name="Asai D.J."/>
            <person name="Bowman C.A."/>
            <person name="Russell D.A."/>
            <person name="Pope W.H."/>
            <person name="Jacobs-Sera D."/>
            <person name="Hendrix R.W."/>
            <person name="Hatfull G.F."/>
        </authorList>
    </citation>
    <scope>NUCLEOTIDE SEQUENCE [LARGE SCALE GENOMIC DNA]</scope>
    <source>
        <strain evidence="2 3">DSM 27648</strain>
    </source>
</reference>
<feature type="region of interest" description="Disordered" evidence="1">
    <location>
        <begin position="1"/>
        <end position="21"/>
    </location>
</feature>